<dbReference type="FunFam" id="1.25.40.10:FF:001050">
    <property type="entry name" value="Pentatricopeptide repeat-containing protein At2g33760"/>
    <property type="match status" value="1"/>
</dbReference>
<gene>
    <name evidence="4" type="ORF">ZOSMA_27G00320</name>
</gene>
<dbReference type="GO" id="GO:0009451">
    <property type="term" value="P:RNA modification"/>
    <property type="evidence" value="ECO:0000318"/>
    <property type="project" value="GO_Central"/>
</dbReference>
<evidence type="ECO:0000313" key="5">
    <source>
        <dbReference type="Proteomes" id="UP000036987"/>
    </source>
</evidence>
<dbReference type="InterPro" id="IPR046960">
    <property type="entry name" value="PPR_At4g14850-like_plant"/>
</dbReference>
<accession>A0A0K9PDC6</accession>
<dbReference type="Proteomes" id="UP000036987">
    <property type="component" value="Unassembled WGS sequence"/>
</dbReference>
<evidence type="ECO:0000256" key="1">
    <source>
        <dbReference type="ARBA" id="ARBA00022737"/>
    </source>
</evidence>
<comment type="caution">
    <text evidence="4">The sequence shown here is derived from an EMBL/GenBank/DDBJ whole genome shotgun (WGS) entry which is preliminary data.</text>
</comment>
<dbReference type="OrthoDB" id="185373at2759"/>
<feature type="repeat" description="PPR" evidence="2">
    <location>
        <begin position="228"/>
        <end position="262"/>
    </location>
</feature>
<dbReference type="InterPro" id="IPR002885">
    <property type="entry name" value="PPR_rpt"/>
</dbReference>
<keyword evidence="1" id="KW-0677">Repeat</keyword>
<dbReference type="PROSITE" id="PS51257">
    <property type="entry name" value="PROKAR_LIPOPROTEIN"/>
    <property type="match status" value="1"/>
</dbReference>
<dbReference type="GO" id="GO:0031425">
    <property type="term" value="P:chloroplast RNA processing"/>
    <property type="evidence" value="ECO:0007669"/>
    <property type="project" value="UniProtKB-ARBA"/>
</dbReference>
<evidence type="ECO:0000313" key="4">
    <source>
        <dbReference type="EMBL" id="KMZ66984.1"/>
    </source>
</evidence>
<dbReference type="InterPro" id="IPR046848">
    <property type="entry name" value="E_motif"/>
</dbReference>
<protein>
    <recommendedName>
        <fullName evidence="3">DYW domain-containing protein</fullName>
    </recommendedName>
</protein>
<dbReference type="Pfam" id="PF14432">
    <property type="entry name" value="DYW_deaminase"/>
    <property type="match status" value="1"/>
</dbReference>
<dbReference type="Pfam" id="PF01535">
    <property type="entry name" value="PPR"/>
    <property type="match status" value="4"/>
</dbReference>
<dbReference type="Gene3D" id="1.25.40.10">
    <property type="entry name" value="Tetratricopeptide repeat domain"/>
    <property type="match status" value="4"/>
</dbReference>
<dbReference type="OMA" id="HMYHHCS"/>
<name>A0A0K9PDC6_ZOSMR</name>
<dbReference type="PROSITE" id="PS51375">
    <property type="entry name" value="PPR"/>
    <property type="match status" value="3"/>
</dbReference>
<keyword evidence="5" id="KW-1185">Reference proteome</keyword>
<reference evidence="5" key="1">
    <citation type="journal article" date="2016" name="Nature">
        <title>The genome of the seagrass Zostera marina reveals angiosperm adaptation to the sea.</title>
        <authorList>
            <person name="Olsen J.L."/>
            <person name="Rouze P."/>
            <person name="Verhelst B."/>
            <person name="Lin Y.-C."/>
            <person name="Bayer T."/>
            <person name="Collen J."/>
            <person name="Dattolo E."/>
            <person name="De Paoli E."/>
            <person name="Dittami S."/>
            <person name="Maumus F."/>
            <person name="Michel G."/>
            <person name="Kersting A."/>
            <person name="Lauritano C."/>
            <person name="Lohaus R."/>
            <person name="Toepel M."/>
            <person name="Tonon T."/>
            <person name="Vanneste K."/>
            <person name="Amirebrahimi M."/>
            <person name="Brakel J."/>
            <person name="Bostroem C."/>
            <person name="Chovatia M."/>
            <person name="Grimwood J."/>
            <person name="Jenkins J.W."/>
            <person name="Jueterbock A."/>
            <person name="Mraz A."/>
            <person name="Stam W.T."/>
            <person name="Tice H."/>
            <person name="Bornberg-Bauer E."/>
            <person name="Green P.J."/>
            <person name="Pearson G.A."/>
            <person name="Procaccini G."/>
            <person name="Duarte C.M."/>
            <person name="Schmutz J."/>
            <person name="Reusch T.B.H."/>
            <person name="Van de Peer Y."/>
        </authorList>
    </citation>
    <scope>NUCLEOTIDE SEQUENCE [LARGE SCALE GENOMIC DNA]</scope>
    <source>
        <strain evidence="5">cv. Finnish</strain>
    </source>
</reference>
<dbReference type="FunFam" id="1.25.40.10:FF:000231">
    <property type="entry name" value="Pentatricopeptide repeat-containing protein chloroplastic"/>
    <property type="match status" value="1"/>
</dbReference>
<dbReference type="Pfam" id="PF20431">
    <property type="entry name" value="E_motif"/>
    <property type="match status" value="1"/>
</dbReference>
<dbReference type="PANTHER" id="PTHR47926:SF500">
    <property type="entry name" value="REPEAT-CONTAINING PROTEIN, PUTATIVE-RELATED"/>
    <property type="match status" value="1"/>
</dbReference>
<feature type="repeat" description="PPR" evidence="2">
    <location>
        <begin position="197"/>
        <end position="227"/>
    </location>
</feature>
<dbReference type="GO" id="GO:0008270">
    <property type="term" value="F:zinc ion binding"/>
    <property type="evidence" value="ECO:0007669"/>
    <property type="project" value="InterPro"/>
</dbReference>
<feature type="domain" description="DYW" evidence="3">
    <location>
        <begin position="445"/>
        <end position="537"/>
    </location>
</feature>
<organism evidence="4 5">
    <name type="scientific">Zostera marina</name>
    <name type="common">Eelgrass</name>
    <dbReference type="NCBI Taxonomy" id="29655"/>
    <lineage>
        <taxon>Eukaryota</taxon>
        <taxon>Viridiplantae</taxon>
        <taxon>Streptophyta</taxon>
        <taxon>Embryophyta</taxon>
        <taxon>Tracheophyta</taxon>
        <taxon>Spermatophyta</taxon>
        <taxon>Magnoliopsida</taxon>
        <taxon>Liliopsida</taxon>
        <taxon>Zosteraceae</taxon>
        <taxon>Zostera</taxon>
    </lineage>
</organism>
<dbReference type="GO" id="GO:0003723">
    <property type="term" value="F:RNA binding"/>
    <property type="evidence" value="ECO:0007669"/>
    <property type="project" value="InterPro"/>
</dbReference>
<dbReference type="NCBIfam" id="TIGR00756">
    <property type="entry name" value="PPR"/>
    <property type="match status" value="4"/>
</dbReference>
<evidence type="ECO:0000259" key="3">
    <source>
        <dbReference type="Pfam" id="PF14432"/>
    </source>
</evidence>
<dbReference type="PANTHER" id="PTHR47926">
    <property type="entry name" value="PENTATRICOPEPTIDE REPEAT-CONTAINING PROTEIN"/>
    <property type="match status" value="1"/>
</dbReference>
<dbReference type="InterPro" id="IPR011990">
    <property type="entry name" value="TPR-like_helical_dom_sf"/>
</dbReference>
<dbReference type="FunFam" id="1.25.40.10:FF:000475">
    <property type="entry name" value="Pentatricopeptide repeat-containing protein At5g40410, mitochondrial"/>
    <property type="match status" value="1"/>
</dbReference>
<feature type="repeat" description="PPR" evidence="2">
    <location>
        <begin position="95"/>
        <end position="129"/>
    </location>
</feature>
<dbReference type="Pfam" id="PF13041">
    <property type="entry name" value="PPR_2"/>
    <property type="match status" value="1"/>
</dbReference>
<dbReference type="AlphaFoldDB" id="A0A0K9PDC6"/>
<evidence type="ECO:0000256" key="2">
    <source>
        <dbReference type="PROSITE-ProRule" id="PRU00708"/>
    </source>
</evidence>
<dbReference type="EMBL" id="LFYR01000932">
    <property type="protein sequence ID" value="KMZ66984.1"/>
    <property type="molecule type" value="Genomic_DNA"/>
</dbReference>
<proteinExistence type="predicted"/>
<dbReference type="InterPro" id="IPR032867">
    <property type="entry name" value="DYW_dom"/>
</dbReference>
<sequence>MYSKCNEIGDARKVYDVTPGKNAVVWTSMIAGCVQNDASREGILYFKRLLGLKSGVDLVDAVMASAALTACARVEEKHVTNSVHGLFVKIGVESDVNVRNTLMDAYAKTGNFGFSRMVFDEMKKKDVVSWNTIMAVYGQNGFSKEALDVYREMSCIDSLRRGVVTFSTVMLACAHSGALQFGKCVHNHAIRSGLEVNLHVDTAAVDMYCKCGRVDTAKKVFHHMKNKNVKSWTAMIAGCGMHGRGREALQVFHEMRRSGPSPNYVTFVAVLAACSHAGLVEEGRHWFEAMREEEEFNIPPGVEHYGCMVDLLGRSGHISEAYNLVKQMTTSPDSVIWSALLSACRVHKNVELGEVFAKKLFELEPRNVGVYVTLSNIYAEAGKWRNSERTRAIIRTKKLEKTPGYSMVELKGRIQVFMIEDRRHPQHEEIYTYLESLTKKMMMAGYIPDTSSVPHDIDEEEKERTLRVHSEKLAVVFAIINMALRTSIQVIKNLRICGDCHTFMKFISKIENREIVIRDSHRFHHFIDGFCSCGDYW</sequence>